<feature type="compositionally biased region" description="Pro residues" evidence="1">
    <location>
        <begin position="516"/>
        <end position="535"/>
    </location>
</feature>
<organism evidence="3 4">
    <name type="scientific">Mortierella polycephala</name>
    <dbReference type="NCBI Taxonomy" id="41804"/>
    <lineage>
        <taxon>Eukaryota</taxon>
        <taxon>Fungi</taxon>
        <taxon>Fungi incertae sedis</taxon>
        <taxon>Mucoromycota</taxon>
        <taxon>Mortierellomycotina</taxon>
        <taxon>Mortierellomycetes</taxon>
        <taxon>Mortierellales</taxon>
        <taxon>Mortierellaceae</taxon>
        <taxon>Mortierella</taxon>
    </lineage>
</organism>
<sequence length="748" mass="79937">MTATDKTEKKKTKQVAGAAAAASKAKAAKTTKATKATKAAKAQTPQESSPSSSDKDKSAQSKPKVFRFEGSISSDTFKVSKSFDLGGVNILNRKPLDTKAALDKIQRRRETHNRVERKRRDCINQLVDDLTKLLPPEHLEGATSKCHRVNVLRGAVAHIKHLSESNETLSKSIQAINGDNPLAIPLPMKQEYTANESRPRSSLSMDVDMSGNDDDDDDEDMDEDLSSTQGGNAKSRSISPSSVSSTAQSVSSSAVRNMVPPPVIITDAPSPSVEHDPLQNTSAPADAFSLDSRPRSNSFASSVGDQPSPKNAYPSSPNFPPSPISPSTGTFDSGENHADKNLGSGMDQQRLTPFMGHSPSPSPSLPPISSLANLQLQSPSGHMNESTGEDHSLPTARSGPSSTAISGRGHRGAGTLPPLTIPEPHHLHPSYHHGGAPSSSTGSNGSNNSNRNSLTLSPRSADHPPISPFMLSPLQPRSPPTATLSISPGSSPLPNWTYNGSSSPQMYPSHGSPFAHPYPPPYGYPYPGPMDPSYPPAYSQHYSHHAQQYQQQQQQPQLVQTKQKPQRDTKHHARHKSLQPESIFIQEEPWNVQRKRSTSSASGRAAKQTAAAALEKKKAADVAVEADIPLSPTGSVTSMSSLTTGQNPKKRMQVDSHGEDVGEDEETPKRTKQGTQERVEGTHQRDSGVLIAVVEKDDVKVNTQTSAVSKDVDRAVAKTDMATVAADEDAAHALAFLARAGTSTVPEC</sequence>
<feature type="compositionally biased region" description="Low complexity" evidence="1">
    <location>
        <begin position="233"/>
        <end position="255"/>
    </location>
</feature>
<dbReference type="PROSITE" id="PS50888">
    <property type="entry name" value="BHLH"/>
    <property type="match status" value="1"/>
</dbReference>
<feature type="region of interest" description="Disordered" evidence="1">
    <location>
        <begin position="192"/>
        <end position="609"/>
    </location>
</feature>
<dbReference type="Gene3D" id="4.10.280.10">
    <property type="entry name" value="Helix-loop-helix DNA-binding domain"/>
    <property type="match status" value="1"/>
</dbReference>
<dbReference type="InterPro" id="IPR036638">
    <property type="entry name" value="HLH_DNA-bd_sf"/>
</dbReference>
<dbReference type="SMART" id="SM00353">
    <property type="entry name" value="HLH"/>
    <property type="match status" value="1"/>
</dbReference>
<feature type="compositionally biased region" description="Polar residues" evidence="1">
    <location>
        <begin position="480"/>
        <end position="506"/>
    </location>
</feature>
<accession>A0A9P6TXG7</accession>
<feature type="region of interest" description="Disordered" evidence="1">
    <location>
        <begin position="630"/>
        <end position="684"/>
    </location>
</feature>
<evidence type="ECO:0000313" key="4">
    <source>
        <dbReference type="Proteomes" id="UP000726737"/>
    </source>
</evidence>
<feature type="compositionally biased region" description="Low complexity" evidence="1">
    <location>
        <begin position="547"/>
        <end position="563"/>
    </location>
</feature>
<dbReference type="OrthoDB" id="690068at2759"/>
<comment type="caution">
    <text evidence="3">The sequence shown here is derived from an EMBL/GenBank/DDBJ whole genome shotgun (WGS) entry which is preliminary data.</text>
</comment>
<proteinExistence type="predicted"/>
<feature type="compositionally biased region" description="Polar residues" evidence="1">
    <location>
        <begin position="295"/>
        <end position="309"/>
    </location>
</feature>
<feature type="compositionally biased region" description="Low complexity" evidence="1">
    <location>
        <begin position="437"/>
        <end position="459"/>
    </location>
</feature>
<dbReference type="GO" id="GO:0046983">
    <property type="term" value="F:protein dimerization activity"/>
    <property type="evidence" value="ECO:0007669"/>
    <property type="project" value="InterPro"/>
</dbReference>
<feature type="compositionally biased region" description="Basic and acidic residues" evidence="1">
    <location>
        <begin position="675"/>
        <end position="684"/>
    </location>
</feature>
<reference evidence="3" key="1">
    <citation type="journal article" date="2020" name="Fungal Divers.">
        <title>Resolving the Mortierellaceae phylogeny through synthesis of multi-gene phylogenetics and phylogenomics.</title>
        <authorList>
            <person name="Vandepol N."/>
            <person name="Liber J."/>
            <person name="Desiro A."/>
            <person name="Na H."/>
            <person name="Kennedy M."/>
            <person name="Barry K."/>
            <person name="Grigoriev I.V."/>
            <person name="Miller A.N."/>
            <person name="O'Donnell K."/>
            <person name="Stajich J.E."/>
            <person name="Bonito G."/>
        </authorList>
    </citation>
    <scope>NUCLEOTIDE SEQUENCE</scope>
    <source>
        <strain evidence="3">KOD948</strain>
    </source>
</reference>
<feature type="compositionally biased region" description="Polar residues" evidence="1">
    <location>
        <begin position="372"/>
        <end position="386"/>
    </location>
</feature>
<dbReference type="Pfam" id="PF00010">
    <property type="entry name" value="HLH"/>
    <property type="match status" value="1"/>
</dbReference>
<dbReference type="InterPro" id="IPR011598">
    <property type="entry name" value="bHLH_dom"/>
</dbReference>
<feature type="compositionally biased region" description="Low complexity" evidence="1">
    <location>
        <begin position="14"/>
        <end position="52"/>
    </location>
</feature>
<feature type="domain" description="BHLH" evidence="2">
    <location>
        <begin position="107"/>
        <end position="162"/>
    </location>
</feature>
<dbReference type="SUPFAM" id="SSF47459">
    <property type="entry name" value="HLH, helix-loop-helix DNA-binding domain"/>
    <property type="match status" value="1"/>
</dbReference>
<feature type="region of interest" description="Disordered" evidence="1">
    <location>
        <begin position="1"/>
        <end position="64"/>
    </location>
</feature>
<gene>
    <name evidence="3" type="ORF">BG011_008401</name>
</gene>
<dbReference type="Proteomes" id="UP000726737">
    <property type="component" value="Unassembled WGS sequence"/>
</dbReference>
<feature type="compositionally biased region" description="Polar residues" evidence="1">
    <location>
        <begin position="632"/>
        <end position="647"/>
    </location>
</feature>
<name>A0A9P6TXG7_9FUNG</name>
<dbReference type="AlphaFoldDB" id="A0A9P6TXG7"/>
<evidence type="ECO:0000256" key="1">
    <source>
        <dbReference type="SAM" id="MobiDB-lite"/>
    </source>
</evidence>
<dbReference type="EMBL" id="JAAAJA010000693">
    <property type="protein sequence ID" value="KAG0250373.1"/>
    <property type="molecule type" value="Genomic_DNA"/>
</dbReference>
<evidence type="ECO:0000313" key="3">
    <source>
        <dbReference type="EMBL" id="KAG0250373.1"/>
    </source>
</evidence>
<protein>
    <recommendedName>
        <fullName evidence="2">BHLH domain-containing protein</fullName>
    </recommendedName>
</protein>
<keyword evidence="4" id="KW-1185">Reference proteome</keyword>
<feature type="compositionally biased region" description="Polar residues" evidence="1">
    <location>
        <begin position="192"/>
        <end position="203"/>
    </location>
</feature>
<feature type="compositionally biased region" description="Acidic residues" evidence="1">
    <location>
        <begin position="211"/>
        <end position="225"/>
    </location>
</feature>
<evidence type="ECO:0000259" key="2">
    <source>
        <dbReference type="PROSITE" id="PS50888"/>
    </source>
</evidence>